<dbReference type="InterPro" id="IPR013324">
    <property type="entry name" value="RNA_pol_sigma_r3/r4-like"/>
</dbReference>
<name>A0A2V4A1L7_9BACT</name>
<dbReference type="SUPFAM" id="SSF88659">
    <property type="entry name" value="Sigma3 and sigma4 domains of RNA polymerase sigma factors"/>
    <property type="match status" value="1"/>
</dbReference>
<sequence length="240" mass="27587">MDKSHFNTFIFSNANKIYYYVFCILKNSDQTIQIVEQTFEECWNKRKELSHSDLTPVFKIARDLAKNKIQSKTATGAVLHQHDEVNPVLLRFCELLKDLAPIQAEILCLRSLSRMSVDEISKIVGLGLNNVQSMLAEARKLVRAQVDPKGILKEFSCHELLTKYYAGSTSVEEEEQLRLYVSRMDLSEIPETDRELFRMFLKIGNAEIPITGSDILSNKMKELQTSKIQRILAKIKKQSQ</sequence>
<evidence type="ECO:0000313" key="3">
    <source>
        <dbReference type="Proteomes" id="UP000248079"/>
    </source>
</evidence>
<proteinExistence type="predicted"/>
<dbReference type="GO" id="GO:0016987">
    <property type="term" value="F:sigma factor activity"/>
    <property type="evidence" value="ECO:0007669"/>
    <property type="project" value="InterPro"/>
</dbReference>
<evidence type="ECO:0000313" key="2">
    <source>
        <dbReference type="EMBL" id="PXY02481.1"/>
    </source>
</evidence>
<dbReference type="RefSeq" id="WP_110360113.1">
    <property type="nucleotide sequence ID" value="NZ_QFLI01000002.1"/>
</dbReference>
<dbReference type="Gene3D" id="1.10.10.10">
    <property type="entry name" value="Winged helix-like DNA-binding domain superfamily/Winged helix DNA-binding domain"/>
    <property type="match status" value="1"/>
</dbReference>
<feature type="domain" description="RNA polymerase sigma factor 70 region 4 type 2" evidence="1">
    <location>
        <begin position="94"/>
        <end position="140"/>
    </location>
</feature>
<dbReference type="Proteomes" id="UP000248079">
    <property type="component" value="Unassembled WGS sequence"/>
</dbReference>
<evidence type="ECO:0000259" key="1">
    <source>
        <dbReference type="Pfam" id="PF08281"/>
    </source>
</evidence>
<dbReference type="GO" id="GO:0003677">
    <property type="term" value="F:DNA binding"/>
    <property type="evidence" value="ECO:0007669"/>
    <property type="project" value="InterPro"/>
</dbReference>
<dbReference type="AlphaFoldDB" id="A0A2V4A1L7"/>
<dbReference type="OrthoDB" id="1115833at2"/>
<dbReference type="GO" id="GO:0006352">
    <property type="term" value="P:DNA-templated transcription initiation"/>
    <property type="evidence" value="ECO:0007669"/>
    <property type="project" value="InterPro"/>
</dbReference>
<gene>
    <name evidence="2" type="ORF">DF185_07465</name>
</gene>
<protein>
    <recommendedName>
        <fullName evidence="1">RNA polymerase sigma factor 70 region 4 type 2 domain-containing protein</fullName>
    </recommendedName>
</protein>
<comment type="caution">
    <text evidence="2">The sequence shown here is derived from an EMBL/GenBank/DDBJ whole genome shotgun (WGS) entry which is preliminary data.</text>
</comment>
<dbReference type="EMBL" id="QFLI01000002">
    <property type="protein sequence ID" value="PXY02481.1"/>
    <property type="molecule type" value="Genomic_DNA"/>
</dbReference>
<reference evidence="2 3" key="1">
    <citation type="submission" date="2018-05" db="EMBL/GenBank/DDBJ databases">
        <title>Marinifilum breve JC075T sp. nov., a marine bacterium isolated from Yongle Blue Hole in the South China Sea.</title>
        <authorList>
            <person name="Fu T."/>
        </authorList>
    </citation>
    <scope>NUCLEOTIDE SEQUENCE [LARGE SCALE GENOMIC DNA]</scope>
    <source>
        <strain evidence="2 3">JC075</strain>
    </source>
</reference>
<dbReference type="InterPro" id="IPR013249">
    <property type="entry name" value="RNA_pol_sigma70_r4_t2"/>
</dbReference>
<organism evidence="2 3">
    <name type="scientific">Marinifilum breve</name>
    <dbReference type="NCBI Taxonomy" id="2184082"/>
    <lineage>
        <taxon>Bacteria</taxon>
        <taxon>Pseudomonadati</taxon>
        <taxon>Bacteroidota</taxon>
        <taxon>Bacteroidia</taxon>
        <taxon>Marinilabiliales</taxon>
        <taxon>Marinifilaceae</taxon>
    </lineage>
</organism>
<accession>A0A2V4A1L7</accession>
<dbReference type="Pfam" id="PF08281">
    <property type="entry name" value="Sigma70_r4_2"/>
    <property type="match status" value="1"/>
</dbReference>
<keyword evidence="3" id="KW-1185">Reference proteome</keyword>
<dbReference type="InterPro" id="IPR036388">
    <property type="entry name" value="WH-like_DNA-bd_sf"/>
</dbReference>